<feature type="compositionally biased region" description="Basic residues" evidence="13">
    <location>
        <begin position="940"/>
        <end position="952"/>
    </location>
</feature>
<dbReference type="PROSITE" id="PS50014">
    <property type="entry name" value="BROMODOMAIN_2"/>
    <property type="match status" value="1"/>
</dbReference>
<feature type="compositionally biased region" description="Low complexity" evidence="13">
    <location>
        <begin position="175"/>
        <end position="186"/>
    </location>
</feature>
<evidence type="ECO:0000256" key="6">
    <source>
        <dbReference type="ARBA" id="ARBA00023015"/>
    </source>
</evidence>
<feature type="compositionally biased region" description="Basic residues" evidence="13">
    <location>
        <begin position="1983"/>
        <end position="1997"/>
    </location>
</feature>
<evidence type="ECO:0000256" key="11">
    <source>
        <dbReference type="PROSITE-ProRule" id="PRU00035"/>
    </source>
</evidence>
<dbReference type="InterPro" id="IPR037374">
    <property type="entry name" value="BAZ2A/B_Bromo"/>
</dbReference>
<feature type="compositionally biased region" description="Basic and acidic residues" evidence="13">
    <location>
        <begin position="1051"/>
        <end position="1066"/>
    </location>
</feature>
<comment type="subcellular location">
    <subcellularLocation>
        <location evidence="1">Nucleus</location>
    </subcellularLocation>
</comment>
<dbReference type="CDD" id="cd01397">
    <property type="entry name" value="HAT_MBD"/>
    <property type="match status" value="1"/>
</dbReference>
<dbReference type="GO" id="GO:0003677">
    <property type="term" value="F:DNA binding"/>
    <property type="evidence" value="ECO:0007669"/>
    <property type="project" value="InterPro"/>
</dbReference>
<feature type="region of interest" description="Disordered" evidence="13">
    <location>
        <begin position="448"/>
        <end position="473"/>
    </location>
</feature>
<feature type="compositionally biased region" description="Low complexity" evidence="13">
    <location>
        <begin position="119"/>
        <end position="138"/>
    </location>
</feature>
<keyword evidence="5" id="KW-0862">Zinc</keyword>
<evidence type="ECO:0000259" key="14">
    <source>
        <dbReference type="PROSITE" id="PS50014"/>
    </source>
</evidence>
<dbReference type="CDD" id="cd05503">
    <property type="entry name" value="Bromo_BAZ2A_B_like"/>
    <property type="match status" value="1"/>
</dbReference>
<keyword evidence="19" id="KW-1185">Reference proteome</keyword>
<dbReference type="Pfam" id="PF15612">
    <property type="entry name" value="WHIM1"/>
    <property type="match status" value="1"/>
</dbReference>
<feature type="region of interest" description="Disordered" evidence="13">
    <location>
        <begin position="873"/>
        <end position="910"/>
    </location>
</feature>
<dbReference type="RefSeq" id="XP_023655441.1">
    <property type="nucleotide sequence ID" value="XM_023799673.2"/>
</dbReference>
<dbReference type="RefSeq" id="XP_023655435.1">
    <property type="nucleotide sequence ID" value="XM_023799667.2"/>
</dbReference>
<keyword evidence="6" id="KW-0805">Transcription regulation</keyword>
<dbReference type="Pfam" id="PF00628">
    <property type="entry name" value="PHD"/>
    <property type="match status" value="1"/>
</dbReference>
<feature type="region of interest" description="Disordered" evidence="13">
    <location>
        <begin position="927"/>
        <end position="1008"/>
    </location>
</feature>
<dbReference type="SUPFAM" id="SSF47370">
    <property type="entry name" value="Bromodomain"/>
    <property type="match status" value="1"/>
</dbReference>
<dbReference type="CTD" id="11176"/>
<dbReference type="OrthoDB" id="21449at2759"/>
<feature type="region of interest" description="Disordered" evidence="13">
    <location>
        <begin position="1316"/>
        <end position="1340"/>
    </location>
</feature>
<dbReference type="RefSeq" id="XP_023655437.1">
    <property type="nucleotide sequence ID" value="XM_023799669.2"/>
</dbReference>
<dbReference type="InterPro" id="IPR018359">
    <property type="entry name" value="Bromodomain_CS"/>
</dbReference>
<dbReference type="GeneID" id="111837525"/>
<dbReference type="SMART" id="SM00297">
    <property type="entry name" value="BROMO"/>
    <property type="match status" value="1"/>
</dbReference>
<keyword evidence="3" id="KW-0479">Metal-binding</keyword>
<evidence type="ECO:0000256" key="7">
    <source>
        <dbReference type="ARBA" id="ARBA00023054"/>
    </source>
</evidence>
<feature type="region of interest" description="Disordered" evidence="13">
    <location>
        <begin position="1548"/>
        <end position="1636"/>
    </location>
</feature>
<evidence type="ECO:0000256" key="8">
    <source>
        <dbReference type="ARBA" id="ARBA00023117"/>
    </source>
</evidence>
<dbReference type="RefSeq" id="XP_023655436.1">
    <property type="nucleotide sequence ID" value="XM_023799668.2"/>
</dbReference>
<evidence type="ECO:0000256" key="12">
    <source>
        <dbReference type="PROSITE-ProRule" id="PRU00146"/>
    </source>
</evidence>
<dbReference type="GO" id="GO:0033553">
    <property type="term" value="C:rDNA heterochromatin"/>
    <property type="evidence" value="ECO:0007669"/>
    <property type="project" value="TreeGrafter"/>
</dbReference>
<evidence type="ECO:0000313" key="19">
    <source>
        <dbReference type="Proteomes" id="UP000261540"/>
    </source>
</evidence>
<evidence type="ECO:0000259" key="17">
    <source>
        <dbReference type="PROSITE" id="PS50982"/>
    </source>
</evidence>
<dbReference type="Pfam" id="PF00439">
    <property type="entry name" value="Bromodomain"/>
    <property type="match status" value="1"/>
</dbReference>
<dbReference type="Gene3D" id="3.30.890.10">
    <property type="entry name" value="Methyl-cpg-binding Protein 2, Chain A"/>
    <property type="match status" value="1"/>
</dbReference>
<dbReference type="InterPro" id="IPR011011">
    <property type="entry name" value="Znf_FYVE_PHD"/>
</dbReference>
<feature type="domain" description="MBD" evidence="17">
    <location>
        <begin position="771"/>
        <end position="842"/>
    </location>
</feature>
<evidence type="ECO:0000256" key="1">
    <source>
        <dbReference type="ARBA" id="ARBA00004123"/>
    </source>
</evidence>
<dbReference type="RefSeq" id="XP_023655440.1">
    <property type="nucleotide sequence ID" value="XM_023799672.2"/>
</dbReference>
<dbReference type="Pfam" id="PF01429">
    <property type="entry name" value="MBD"/>
    <property type="match status" value="1"/>
</dbReference>
<feature type="region of interest" description="Disordered" evidence="13">
    <location>
        <begin position="1"/>
        <end position="23"/>
    </location>
</feature>
<dbReference type="PROSITE" id="PS00633">
    <property type="entry name" value="BROMODOMAIN_1"/>
    <property type="match status" value="1"/>
</dbReference>
<feature type="compositionally biased region" description="Polar residues" evidence="13">
    <location>
        <begin position="1769"/>
        <end position="1780"/>
    </location>
</feature>
<dbReference type="InterPro" id="IPR018501">
    <property type="entry name" value="DDT_dom"/>
</dbReference>
<feature type="domain" description="DDT" evidence="16">
    <location>
        <begin position="1104"/>
        <end position="1169"/>
    </location>
</feature>
<comment type="similarity">
    <text evidence="2">Belongs to the WAL family.</text>
</comment>
<dbReference type="Proteomes" id="UP000261540">
    <property type="component" value="Unplaced"/>
</dbReference>
<evidence type="ECO:0000256" key="9">
    <source>
        <dbReference type="ARBA" id="ARBA00023163"/>
    </source>
</evidence>
<evidence type="ECO:0000313" key="18">
    <source>
        <dbReference type="Ensembl" id="ENSPKIP00000008470.1"/>
    </source>
</evidence>
<feature type="compositionally biased region" description="Basic and acidic residues" evidence="13">
    <location>
        <begin position="665"/>
        <end position="683"/>
    </location>
</feature>
<feature type="compositionally biased region" description="Low complexity" evidence="13">
    <location>
        <begin position="1585"/>
        <end position="1599"/>
    </location>
</feature>
<keyword evidence="10" id="KW-0539">Nucleus</keyword>
<evidence type="ECO:0000256" key="10">
    <source>
        <dbReference type="ARBA" id="ARBA00023242"/>
    </source>
</evidence>
<feature type="region of interest" description="Disordered" evidence="13">
    <location>
        <begin position="1767"/>
        <end position="1789"/>
    </location>
</feature>
<dbReference type="GO" id="GO:0008270">
    <property type="term" value="F:zinc ion binding"/>
    <property type="evidence" value="ECO:0007669"/>
    <property type="project" value="UniProtKB-KW"/>
</dbReference>
<feature type="compositionally biased region" description="Polar residues" evidence="13">
    <location>
        <begin position="557"/>
        <end position="584"/>
    </location>
</feature>
<feature type="compositionally biased region" description="Basic and acidic residues" evidence="13">
    <location>
        <begin position="953"/>
        <end position="978"/>
    </location>
</feature>
<dbReference type="RefSeq" id="XP_023655434.1">
    <property type="nucleotide sequence ID" value="XM_023799666.2"/>
</dbReference>
<dbReference type="PROSITE" id="PS50827">
    <property type="entry name" value="DDT"/>
    <property type="match status" value="1"/>
</dbReference>
<dbReference type="STRING" id="1676925.ENSPKIP00000008470"/>
<dbReference type="PANTHER" id="PTHR45915">
    <property type="entry name" value="TRANSCRIPTION INTERMEDIARY FACTOR"/>
    <property type="match status" value="1"/>
</dbReference>
<feature type="compositionally biased region" description="Low complexity" evidence="13">
    <location>
        <begin position="1556"/>
        <end position="1569"/>
    </location>
</feature>
<feature type="region of interest" description="Disordered" evidence="13">
    <location>
        <begin position="748"/>
        <end position="770"/>
    </location>
</feature>
<dbReference type="SMART" id="SM00391">
    <property type="entry name" value="MBD"/>
    <property type="match status" value="1"/>
</dbReference>
<dbReference type="SUPFAM" id="SSF57903">
    <property type="entry name" value="FYVE/PHD zinc finger"/>
    <property type="match status" value="1"/>
</dbReference>
<feature type="region of interest" description="Disordered" evidence="13">
    <location>
        <begin position="557"/>
        <end position="683"/>
    </location>
</feature>
<dbReference type="SUPFAM" id="SSF54171">
    <property type="entry name" value="DNA-binding domain"/>
    <property type="match status" value="1"/>
</dbReference>
<proteinExistence type="inferred from homology"/>
<dbReference type="SMART" id="SM00249">
    <property type="entry name" value="PHD"/>
    <property type="match status" value="1"/>
</dbReference>
<feature type="region of interest" description="Disordered" evidence="13">
    <location>
        <begin position="1413"/>
        <end position="1496"/>
    </location>
</feature>
<feature type="compositionally biased region" description="Basic residues" evidence="13">
    <location>
        <begin position="1473"/>
        <end position="1484"/>
    </location>
</feature>
<dbReference type="InterPro" id="IPR028942">
    <property type="entry name" value="WHIM1_dom"/>
</dbReference>
<dbReference type="InterPro" id="IPR036427">
    <property type="entry name" value="Bromodomain-like_sf"/>
</dbReference>
<dbReference type="PROSITE" id="PS50982">
    <property type="entry name" value="MBD"/>
    <property type="match status" value="1"/>
</dbReference>
<dbReference type="InterPro" id="IPR019787">
    <property type="entry name" value="Znf_PHD-finger"/>
</dbReference>
<evidence type="ECO:0000259" key="16">
    <source>
        <dbReference type="PROSITE" id="PS50827"/>
    </source>
</evidence>
<accession>A0A3B3QS75</accession>
<dbReference type="SMART" id="SM00571">
    <property type="entry name" value="DDT"/>
    <property type="match status" value="1"/>
</dbReference>
<dbReference type="InterPro" id="IPR001739">
    <property type="entry name" value="Methyl_CpG_DNA-bd"/>
</dbReference>
<evidence type="ECO:0000256" key="3">
    <source>
        <dbReference type="ARBA" id="ARBA00022723"/>
    </source>
</evidence>
<dbReference type="PRINTS" id="PR00503">
    <property type="entry name" value="BROMODOMAIN"/>
</dbReference>
<feature type="compositionally biased region" description="Polar residues" evidence="13">
    <location>
        <begin position="187"/>
        <end position="198"/>
    </location>
</feature>
<dbReference type="GO" id="GO:0005634">
    <property type="term" value="C:nucleus"/>
    <property type="evidence" value="ECO:0007669"/>
    <property type="project" value="UniProtKB-SubCell"/>
</dbReference>
<dbReference type="InterPro" id="IPR013083">
    <property type="entry name" value="Znf_RING/FYVE/PHD"/>
</dbReference>
<name>A0A3B3QS75_9TELE</name>
<dbReference type="KEGG" id="pki:111837525"/>
<evidence type="ECO:0000256" key="13">
    <source>
        <dbReference type="SAM" id="MobiDB-lite"/>
    </source>
</evidence>
<feature type="compositionally biased region" description="Polar residues" evidence="13">
    <location>
        <begin position="2029"/>
        <end position="2045"/>
    </location>
</feature>
<dbReference type="PANTHER" id="PTHR45915:SF5">
    <property type="entry name" value="BROMODOMAIN ADJACENT TO ZINC FINGER DOMAIN PROTEIN 2A"/>
    <property type="match status" value="1"/>
</dbReference>
<feature type="region of interest" description="Disordered" evidence="13">
    <location>
        <begin position="1046"/>
        <end position="1066"/>
    </location>
</feature>
<reference evidence="18" key="2">
    <citation type="submission" date="2025-09" db="UniProtKB">
        <authorList>
            <consortium name="Ensembl"/>
        </authorList>
    </citation>
    <scope>IDENTIFICATION</scope>
</reference>
<keyword evidence="8 11" id="KW-0103">Bromodomain</keyword>
<evidence type="ECO:0000256" key="4">
    <source>
        <dbReference type="ARBA" id="ARBA00022771"/>
    </source>
</evidence>
<evidence type="ECO:0000256" key="5">
    <source>
        <dbReference type="ARBA" id="ARBA00022833"/>
    </source>
</evidence>
<dbReference type="Gene3D" id="3.30.40.10">
    <property type="entry name" value="Zinc/RING finger domain, C3HC4 (zinc finger)"/>
    <property type="match status" value="1"/>
</dbReference>
<feature type="compositionally biased region" description="Polar residues" evidence="13">
    <location>
        <begin position="253"/>
        <end position="265"/>
    </location>
</feature>
<reference evidence="18" key="1">
    <citation type="submission" date="2025-08" db="UniProtKB">
        <authorList>
            <consortium name="Ensembl"/>
        </authorList>
    </citation>
    <scope>IDENTIFICATION</scope>
</reference>
<dbReference type="CDD" id="cd15629">
    <property type="entry name" value="PHD_BAZ2A"/>
    <property type="match status" value="1"/>
</dbReference>
<dbReference type="Ensembl" id="ENSPKIT00000032550.1">
    <property type="protein sequence ID" value="ENSPKIP00000008470.1"/>
    <property type="gene ID" value="ENSPKIG00000023937.1"/>
</dbReference>
<dbReference type="GeneTree" id="ENSGT00940000159490"/>
<dbReference type="InterPro" id="IPR028940">
    <property type="entry name" value="PHD_BAZ2A"/>
</dbReference>
<evidence type="ECO:0000256" key="2">
    <source>
        <dbReference type="ARBA" id="ARBA00007444"/>
    </source>
</evidence>
<dbReference type="InterPro" id="IPR001487">
    <property type="entry name" value="Bromodomain"/>
</dbReference>
<keyword evidence="4 12" id="KW-0863">Zinc-finger</keyword>
<dbReference type="RefSeq" id="XP_023655439.1">
    <property type="nucleotide sequence ID" value="XM_023799671.2"/>
</dbReference>
<dbReference type="Pfam" id="PF15613">
    <property type="entry name" value="WSD"/>
    <property type="match status" value="1"/>
</dbReference>
<dbReference type="Pfam" id="PF02791">
    <property type="entry name" value="DDT"/>
    <property type="match status" value="1"/>
</dbReference>
<feature type="compositionally biased region" description="Basic and acidic residues" evidence="13">
    <location>
        <begin position="531"/>
        <end position="541"/>
    </location>
</feature>
<dbReference type="InterPro" id="IPR017956">
    <property type="entry name" value="AT_hook_DNA-bd_motif"/>
</dbReference>
<feature type="domain" description="Bromo" evidence="14">
    <location>
        <begin position="2070"/>
        <end position="2140"/>
    </location>
</feature>
<evidence type="ECO:0000259" key="15">
    <source>
        <dbReference type="PROSITE" id="PS50016"/>
    </source>
</evidence>
<feature type="region of interest" description="Disordered" evidence="13">
    <location>
        <begin position="1983"/>
        <end position="2052"/>
    </location>
</feature>
<dbReference type="Gene3D" id="1.20.920.10">
    <property type="entry name" value="Bromodomain-like"/>
    <property type="match status" value="1"/>
</dbReference>
<keyword evidence="7" id="KW-0175">Coiled coil</keyword>
<feature type="compositionally biased region" description="Basic and acidic residues" evidence="13">
    <location>
        <begin position="927"/>
        <end position="939"/>
    </location>
</feature>
<dbReference type="PROSITE" id="PS50016">
    <property type="entry name" value="ZF_PHD_2"/>
    <property type="match status" value="1"/>
</dbReference>
<feature type="domain" description="PHD-type" evidence="15">
    <location>
        <begin position="1925"/>
        <end position="1975"/>
    </location>
</feature>
<dbReference type="InterPro" id="IPR001965">
    <property type="entry name" value="Znf_PHD"/>
</dbReference>
<keyword evidence="9" id="KW-0804">Transcription</keyword>
<sequence length="2163" mass="239933">MEANNLFNFGGHPSETANSGLKLPSGDTLYTNGSSMSFPQPGKNMNGEMNVNGITTVIGTSTSGPHPSTAYSLMSNHHHQSGLGYDYLWSEPSYGQATAMNSGHGPSMHHKQGSSGVMQQQQQQQQQQQHFQGHGQYQLNGELGGSHASAVAAPPNVTLSGGSYWGRESPIPQQSGSSMTMSYGSGNTYSSYQNQVHPSVTPPQHHHQHQHHQQQQQHFGMMPNGVPYYQPQAPHPPLPSGPAQARPPMILPNAQNFTPPRNSPQHQHHLGRGASGSPLPLAPISVPGIPSALPDNGASQTCDTGVLPTVMQGHVNETYKDVGSGYNGVEQTPTAQRLAEPEAFASKPPAPSTVPPNDYCPQVQHIPPDVGPPMNQKHELGVRMKDAASLVVLAPTVALVETGPPEPGQIGFPVKTGLDTTVEPEAATPHARTKTLDGTESDVRMVAHSDAELEKPPTDSCPRDEASERTSSNVRLLEERPSAGELLDVALNDTCKTKESTDCSYFLESSCMDSSGPVDTSALESTYTDSSHLDDTSHHEEETLDNSLAYEETSLNDTSQLGESQSDTSQNSTASVSMSAPSNDSKMEDDQDVPDSAGSGTTSALGDRYPEGCVSQARSQFPGDSISFLPPVTSTVARNTGKLAGKGSAARGPQPPQLSPSAGEWGRKATAEQKGGAKAEAIKPEIRTEFPEHAAKLLPSSFKKAVGSELFPSQLQSPATAKPKKAKRVKKLAIKVPKTPKVKLVVENKGNDDVEDEERTAASGDGQRRRVATEEQVNFPLLHGWRREIRVRKSENRLKGETWYYSPCGKRMKQFPEVIKFLKRHQDSVVSREHFSFSPRIPVGDFYEERETAEGMKWFFLADEEVPSMIMAITGRRGRPPNPDKERPRSRRTGGGASRRPGRPPKTKMVDLLSKVEAKLLKKLEAQETLSEEDKEKLNKIKRKMKRKARNKKREDAKIKKDRQEKRKAKLEKSKEEQESLGEAQGPRQPVQEPKKPGRRKRAPIQEKVVEEKENAVVVKRAGGARSKAKALAKAQAEAEAQAQAAAAARRQAERRAQAQRRQEERKRQQLILEELKKPTEDMCLTDHQMLPEFSRIPGVMLSGQAFSHCLMVVEFLHSYGKVLGLQVPRDVPSLAVLQEGLLGLGDSQGEVQELLVKLVQTALCDPGLPPHYQSVKILGEKLVDLELNRSSVSEVLRVFLDSHTFQPDVCKSLRTKPFQALSPDVKASILAFLVDELNASGIIIREIDNTLENMATYRKNKWTIEGKLRKLKSALARRTGRSADELHFEERRRSARVAEEENLYLEENGFSERSSRRARKEEAQLSEAESPTSASVPELERQIDKLTKRQIFFRKKLLQASHSLRAVSLGQDRYRRRYWVMPHVGGILVEGAEEILASQDVLVKEEPEPLLSPVKVEPKAEPPLSPVADPSSASHHSSPEVDPLPGTASLMSSPRGRGRPRKIKPEVELHLRTAKSRRRRRSSRAGSDDQEGGAIERGMQDLTQSAFLSWLSQTQGSLPDPGAGPEVQPVDSVKEMAEKQGQWFNLLPKTPCDNSSLSQPPALPSSPSKDPLPFPEMPPSLTAPLLQPVLPLSSPAPSTQVCSNLVPKPGRRRRRASGSLGMGFTSPAKRRGRPPSKLLQEIEQKYFTQLVARPIPTAKVRGWWLIRDPEEVKALLPALHCRGIREKALHKHLSKHMEFLSEVCSRPSSDPMFQLQVEEGSSLLQVLQKPWQESQKSMEADLSVLQWVEDLEQRVFTADLQIKMAPQNGASDSEGNTETAPPGFQGLNVPEPDSSRADLEYYEHDVELLDDWIVRTKKEWSDLLRLPTHPLDLAVVRLLRLERNIERRYLKEPLWTLAEVVRLAPLTPPPGGENHMDAESLESEITPRVRAWRQAVDRCRSAAQLCLCLLQLERAIAWERSVNKVTCLVCRKGDNDEYLLLCDGCERGCHMYCLRPKVTQVPEGDWFCPICISEENGDSPRLRRFPKPKSRARKRHVGDYGSESSDDDEGYRKGGGGMSTRRREGTPASYTRFSGESGGSNSFPSKRRRMATRNQPDLTYCEIILMEMEAHTDAWPFLEPVNPRLVPGYRRIIKNPMDFLTMRERLLKGGYCSCEEFAADAELVFNNCQLFNEDTSEVGKAGHSMRRFFESRWAEFYQNKDK</sequence>
<feature type="region of interest" description="Disordered" evidence="13">
    <location>
        <begin position="100"/>
        <end position="305"/>
    </location>
</feature>
<organism evidence="18 19">
    <name type="scientific">Paramormyrops kingsleyae</name>
    <dbReference type="NCBI Taxonomy" id="1676925"/>
    <lineage>
        <taxon>Eukaryota</taxon>
        <taxon>Metazoa</taxon>
        <taxon>Chordata</taxon>
        <taxon>Craniata</taxon>
        <taxon>Vertebrata</taxon>
        <taxon>Euteleostomi</taxon>
        <taxon>Actinopterygii</taxon>
        <taxon>Neopterygii</taxon>
        <taxon>Teleostei</taxon>
        <taxon>Osteoglossocephala</taxon>
        <taxon>Osteoglossomorpha</taxon>
        <taxon>Osteoglossiformes</taxon>
        <taxon>Mormyridae</taxon>
        <taxon>Paramormyrops</taxon>
    </lineage>
</organism>
<dbReference type="FunFam" id="3.30.40.10:FF:000199">
    <property type="entry name" value="Bromodomain adjacent to zinc finger domain 2B"/>
    <property type="match status" value="1"/>
</dbReference>
<feature type="region of interest" description="Disordered" evidence="13">
    <location>
        <begin position="510"/>
        <end position="543"/>
    </location>
</feature>
<dbReference type="SMART" id="SM00384">
    <property type="entry name" value="AT_hook"/>
    <property type="match status" value="4"/>
</dbReference>
<feature type="compositionally biased region" description="Low complexity" evidence="13">
    <location>
        <begin position="1427"/>
        <end position="1437"/>
    </location>
</feature>
<dbReference type="InterPro" id="IPR016177">
    <property type="entry name" value="DNA-bd_dom_sf"/>
</dbReference>
<feature type="compositionally biased region" description="Basic and acidic residues" evidence="13">
    <location>
        <begin position="448"/>
        <end position="468"/>
    </location>
</feature>
<dbReference type="InterPro" id="IPR028941">
    <property type="entry name" value="WHIM2_dom"/>
</dbReference>
<protein>
    <submittedName>
        <fullName evidence="18">Bromodomain adjacent to zinc finger domain, 2A</fullName>
    </submittedName>
</protein>